<dbReference type="SUPFAM" id="SSF55174">
    <property type="entry name" value="Alpha-L RNA-binding motif"/>
    <property type="match status" value="1"/>
</dbReference>
<evidence type="ECO:0000256" key="3">
    <source>
        <dbReference type="ARBA" id="ARBA00023235"/>
    </source>
</evidence>
<dbReference type="InterPro" id="IPR036986">
    <property type="entry name" value="S4_RNA-bd_sf"/>
</dbReference>
<dbReference type="SUPFAM" id="SSF55120">
    <property type="entry name" value="Pseudouridine synthase"/>
    <property type="match status" value="1"/>
</dbReference>
<keyword evidence="8" id="KW-1185">Reference proteome</keyword>
<evidence type="ECO:0000313" key="7">
    <source>
        <dbReference type="EMBL" id="MBC5638602.1"/>
    </source>
</evidence>
<dbReference type="EC" id="5.4.99.-" evidence="5"/>
<dbReference type="InterPro" id="IPR020103">
    <property type="entry name" value="PsdUridine_synth_cat_dom_sf"/>
</dbReference>
<evidence type="ECO:0000256" key="5">
    <source>
        <dbReference type="RuleBase" id="RU003887"/>
    </source>
</evidence>
<dbReference type="GO" id="GO:0005829">
    <property type="term" value="C:cytosol"/>
    <property type="evidence" value="ECO:0007669"/>
    <property type="project" value="UniProtKB-ARBA"/>
</dbReference>
<dbReference type="InterPro" id="IPR002942">
    <property type="entry name" value="S4_RNA-bd"/>
</dbReference>
<dbReference type="InterPro" id="IPR020094">
    <property type="entry name" value="TruA/RsuA/RluB/E/F_N"/>
</dbReference>
<dbReference type="EMBL" id="JACOOL010000018">
    <property type="protein sequence ID" value="MBC5638602.1"/>
    <property type="molecule type" value="Genomic_DNA"/>
</dbReference>
<protein>
    <recommendedName>
        <fullName evidence="5">Pseudouridine synthase</fullName>
        <ecNumber evidence="5">5.4.99.-</ecNumber>
    </recommendedName>
</protein>
<dbReference type="NCBIfam" id="TIGR00093">
    <property type="entry name" value="pseudouridine synthase"/>
    <property type="match status" value="1"/>
</dbReference>
<dbReference type="GO" id="GO:0000455">
    <property type="term" value="P:enzyme-directed rRNA pseudouridine synthesis"/>
    <property type="evidence" value="ECO:0007669"/>
    <property type="project" value="UniProtKB-ARBA"/>
</dbReference>
<dbReference type="GO" id="GO:0120159">
    <property type="term" value="F:rRNA pseudouridine synthase activity"/>
    <property type="evidence" value="ECO:0007669"/>
    <property type="project" value="UniProtKB-ARBA"/>
</dbReference>
<accession>A0A923RM02</accession>
<dbReference type="RefSeq" id="WP_186871303.1">
    <property type="nucleotide sequence ID" value="NZ_JACOOL010000018.1"/>
</dbReference>
<dbReference type="CDD" id="cd00165">
    <property type="entry name" value="S4"/>
    <property type="match status" value="1"/>
</dbReference>
<dbReference type="Pfam" id="PF01479">
    <property type="entry name" value="S4"/>
    <property type="match status" value="1"/>
</dbReference>
<dbReference type="AlphaFoldDB" id="A0A923RM02"/>
<dbReference type="InterPro" id="IPR042092">
    <property type="entry name" value="PsdUridine_s_RsuA/RluB/E/F_cat"/>
</dbReference>
<dbReference type="Gene3D" id="3.30.70.580">
    <property type="entry name" value="Pseudouridine synthase I, catalytic domain, N-terminal subdomain"/>
    <property type="match status" value="1"/>
</dbReference>
<keyword evidence="3 5" id="KW-0413">Isomerase</keyword>
<dbReference type="InterPro" id="IPR000748">
    <property type="entry name" value="PsdUridine_synth_RsuA/RluB/E/F"/>
</dbReference>
<sequence length="237" mass="26768">MRIDKLLANMGYGSRKDVKALVKKKRVTLNELVVKDSGLKVDTEKDIVKVDDQVVIYKPFVYLMMNKPPGVVSATEDHRDKTVVDILTPELQHFNPFPVGRLDKDTEGLLLLTNDGQLAHQLLSPKKDVGKTYYAKISGMVTDKEVELFSNGVTLDDGYKTKPAKLTIIASGDISEIEIVITEGKFHQVKRMFEAVGKKVVYLKRLSMGELKLDSSLRLGEYRELTEEELSYCQFIK</sequence>
<evidence type="ECO:0000256" key="2">
    <source>
        <dbReference type="ARBA" id="ARBA00022884"/>
    </source>
</evidence>
<gene>
    <name evidence="7" type="ORF">H8S33_17665</name>
</gene>
<dbReference type="CDD" id="cd02553">
    <property type="entry name" value="PseudoU_synth_RsuA"/>
    <property type="match status" value="1"/>
</dbReference>
<comment type="similarity">
    <text evidence="1 5">Belongs to the pseudouridine synthase RsuA family.</text>
</comment>
<name>A0A923RM02_9BACI</name>
<reference evidence="7" key="1">
    <citation type="submission" date="2020-08" db="EMBL/GenBank/DDBJ databases">
        <title>Genome public.</title>
        <authorList>
            <person name="Liu C."/>
            <person name="Sun Q."/>
        </authorList>
    </citation>
    <scope>NUCLEOTIDE SEQUENCE</scope>
    <source>
        <strain evidence="7">BX22</strain>
    </source>
</reference>
<dbReference type="Gene3D" id="3.10.290.10">
    <property type="entry name" value="RNA-binding S4 domain"/>
    <property type="match status" value="1"/>
</dbReference>
<dbReference type="GO" id="GO:0003723">
    <property type="term" value="F:RNA binding"/>
    <property type="evidence" value="ECO:0007669"/>
    <property type="project" value="UniProtKB-KW"/>
</dbReference>
<dbReference type="PROSITE" id="PS01149">
    <property type="entry name" value="PSI_RSU"/>
    <property type="match status" value="1"/>
</dbReference>
<dbReference type="InterPro" id="IPR018496">
    <property type="entry name" value="PsdUridine_synth_RsuA/RluB_CS"/>
</dbReference>
<dbReference type="Proteomes" id="UP000637359">
    <property type="component" value="Unassembled WGS sequence"/>
</dbReference>
<keyword evidence="2 4" id="KW-0694">RNA-binding</keyword>
<evidence type="ECO:0000313" key="8">
    <source>
        <dbReference type="Proteomes" id="UP000637359"/>
    </source>
</evidence>
<dbReference type="InterPro" id="IPR050343">
    <property type="entry name" value="RsuA_PseudoU_synthase"/>
</dbReference>
<dbReference type="SMART" id="SM00363">
    <property type="entry name" value="S4"/>
    <property type="match status" value="1"/>
</dbReference>
<dbReference type="PANTHER" id="PTHR47683:SF4">
    <property type="entry name" value="PSEUDOURIDINE SYNTHASE"/>
    <property type="match status" value="1"/>
</dbReference>
<dbReference type="FunFam" id="3.30.70.1560:FF:000001">
    <property type="entry name" value="Pseudouridine synthase"/>
    <property type="match status" value="1"/>
</dbReference>
<evidence type="ECO:0000256" key="1">
    <source>
        <dbReference type="ARBA" id="ARBA00008348"/>
    </source>
</evidence>
<dbReference type="Pfam" id="PF00849">
    <property type="entry name" value="PseudoU_synth_2"/>
    <property type="match status" value="1"/>
</dbReference>
<dbReference type="PROSITE" id="PS50889">
    <property type="entry name" value="S4"/>
    <property type="match status" value="1"/>
</dbReference>
<feature type="domain" description="RNA-binding S4" evidence="6">
    <location>
        <begin position="1"/>
        <end position="60"/>
    </location>
</feature>
<comment type="caution">
    <text evidence="7">The sequence shown here is derived from an EMBL/GenBank/DDBJ whole genome shotgun (WGS) entry which is preliminary data.</text>
</comment>
<dbReference type="Gene3D" id="3.30.70.1560">
    <property type="entry name" value="Alpha-L RNA-binding motif"/>
    <property type="match status" value="1"/>
</dbReference>
<proteinExistence type="inferred from homology"/>
<organism evidence="7 8">
    <name type="scientific">Ornithinibacillus hominis</name>
    <dbReference type="NCBI Taxonomy" id="2763055"/>
    <lineage>
        <taxon>Bacteria</taxon>
        <taxon>Bacillati</taxon>
        <taxon>Bacillota</taxon>
        <taxon>Bacilli</taxon>
        <taxon>Bacillales</taxon>
        <taxon>Bacillaceae</taxon>
        <taxon>Ornithinibacillus</taxon>
    </lineage>
</organism>
<dbReference type="PANTHER" id="PTHR47683">
    <property type="entry name" value="PSEUDOURIDINE SYNTHASE FAMILY PROTEIN-RELATED"/>
    <property type="match status" value="1"/>
</dbReference>
<evidence type="ECO:0000259" key="6">
    <source>
        <dbReference type="SMART" id="SM00363"/>
    </source>
</evidence>
<dbReference type="InterPro" id="IPR006145">
    <property type="entry name" value="PsdUridine_synth_RsuA/RluA"/>
</dbReference>
<evidence type="ECO:0000256" key="4">
    <source>
        <dbReference type="PROSITE-ProRule" id="PRU00182"/>
    </source>
</evidence>